<dbReference type="Proteomes" id="UP000887566">
    <property type="component" value="Unplaced"/>
</dbReference>
<evidence type="ECO:0000313" key="3">
    <source>
        <dbReference type="WBParaSite" id="PSAMB.scaffold1736size28267.g14635.t1"/>
    </source>
</evidence>
<dbReference type="WBParaSite" id="PSAMB.scaffold1736size28267.g14635.t1">
    <property type="protein sequence ID" value="PSAMB.scaffold1736size28267.g14635.t1"/>
    <property type="gene ID" value="PSAMB.scaffold1736size28267.g14635"/>
</dbReference>
<reference evidence="3" key="1">
    <citation type="submission" date="2022-11" db="UniProtKB">
        <authorList>
            <consortium name="WormBaseParasite"/>
        </authorList>
    </citation>
    <scope>IDENTIFICATION</scope>
</reference>
<evidence type="ECO:0000256" key="1">
    <source>
        <dbReference type="SAM" id="MobiDB-lite"/>
    </source>
</evidence>
<feature type="region of interest" description="Disordered" evidence="1">
    <location>
        <begin position="56"/>
        <end position="91"/>
    </location>
</feature>
<proteinExistence type="predicted"/>
<protein>
    <submittedName>
        <fullName evidence="3">Uncharacterized protein</fullName>
    </submittedName>
</protein>
<dbReference type="AlphaFoldDB" id="A0A914VAR8"/>
<keyword evidence="2" id="KW-1185">Reference proteome</keyword>
<feature type="compositionally biased region" description="Low complexity" evidence="1">
    <location>
        <begin position="73"/>
        <end position="84"/>
    </location>
</feature>
<sequence length="110" mass="12125">MTDDLRREIVFWGREGWQRAQKRHISVPSQFQDLIRNFGMTSAVPESLAWNQPVSLASLEPGGGQGNDQRAWQLPSQPPSTQSPAIRSQRTTGEACVLLVEIPSARPSAG</sequence>
<name>A0A914VAR8_9BILA</name>
<evidence type="ECO:0000313" key="2">
    <source>
        <dbReference type="Proteomes" id="UP000887566"/>
    </source>
</evidence>
<organism evidence="2 3">
    <name type="scientific">Plectus sambesii</name>
    <dbReference type="NCBI Taxonomy" id="2011161"/>
    <lineage>
        <taxon>Eukaryota</taxon>
        <taxon>Metazoa</taxon>
        <taxon>Ecdysozoa</taxon>
        <taxon>Nematoda</taxon>
        <taxon>Chromadorea</taxon>
        <taxon>Plectida</taxon>
        <taxon>Plectina</taxon>
        <taxon>Plectoidea</taxon>
        <taxon>Plectidae</taxon>
        <taxon>Plectus</taxon>
    </lineage>
</organism>
<accession>A0A914VAR8</accession>